<feature type="domain" description="Type I restriction modification DNA specificity" evidence="4">
    <location>
        <begin position="300"/>
        <end position="466"/>
    </location>
</feature>
<evidence type="ECO:0000256" key="2">
    <source>
        <dbReference type="ARBA" id="ARBA00022747"/>
    </source>
</evidence>
<keyword evidence="5" id="KW-0255">Endonuclease</keyword>
<dbReference type="GO" id="GO:0009307">
    <property type="term" value="P:DNA restriction-modification system"/>
    <property type="evidence" value="ECO:0007669"/>
    <property type="project" value="UniProtKB-KW"/>
</dbReference>
<dbReference type="Pfam" id="PF01420">
    <property type="entry name" value="Methylase_S"/>
    <property type="match status" value="1"/>
</dbReference>
<proteinExistence type="inferred from homology"/>
<dbReference type="GeneID" id="60063432"/>
<dbReference type="GO" id="GO:0004519">
    <property type="term" value="F:endonuclease activity"/>
    <property type="evidence" value="ECO:0007669"/>
    <property type="project" value="UniProtKB-KW"/>
</dbReference>
<keyword evidence="2" id="KW-0680">Restriction system</keyword>
<evidence type="ECO:0000313" key="5">
    <source>
        <dbReference type="EMBL" id="TGY73026.1"/>
    </source>
</evidence>
<evidence type="ECO:0000313" key="6">
    <source>
        <dbReference type="Proteomes" id="UP000310760"/>
    </source>
</evidence>
<keyword evidence="5" id="KW-0540">Nuclease</keyword>
<reference evidence="5 6" key="1">
    <citation type="submission" date="2019-04" db="EMBL/GenBank/DDBJ databases">
        <title>Microbes associate with the intestines of laboratory mice.</title>
        <authorList>
            <person name="Navarre W."/>
            <person name="Wong E."/>
            <person name="Huang K."/>
            <person name="Tropini C."/>
            <person name="Ng K."/>
            <person name="Yu B."/>
        </authorList>
    </citation>
    <scope>NUCLEOTIDE SEQUENCE [LARGE SCALE GENOMIC DNA]</scope>
    <source>
        <strain evidence="5 6">NM22_B1</strain>
    </source>
</reference>
<evidence type="ECO:0000256" key="3">
    <source>
        <dbReference type="ARBA" id="ARBA00023125"/>
    </source>
</evidence>
<organism evidence="5 6">
    <name type="scientific">Phocaeicola sartorii</name>
    <dbReference type="NCBI Taxonomy" id="671267"/>
    <lineage>
        <taxon>Bacteria</taxon>
        <taxon>Pseudomonadati</taxon>
        <taxon>Bacteroidota</taxon>
        <taxon>Bacteroidia</taxon>
        <taxon>Bacteroidales</taxon>
        <taxon>Bacteroidaceae</taxon>
        <taxon>Phocaeicola</taxon>
    </lineage>
</organism>
<protein>
    <submittedName>
        <fullName evidence="5">Restriction endonuclease subunit S</fullName>
    </submittedName>
</protein>
<dbReference type="GO" id="GO:0003677">
    <property type="term" value="F:DNA binding"/>
    <property type="evidence" value="ECO:0007669"/>
    <property type="project" value="UniProtKB-KW"/>
</dbReference>
<gene>
    <name evidence="5" type="ORF">E5339_02135</name>
</gene>
<dbReference type="AlphaFoldDB" id="A0A4S2FUU2"/>
<name>A0A4S2FUU2_9BACT</name>
<dbReference type="EMBL" id="SRYJ01000003">
    <property type="protein sequence ID" value="TGY73026.1"/>
    <property type="molecule type" value="Genomic_DNA"/>
</dbReference>
<dbReference type="RefSeq" id="WP_005936650.1">
    <property type="nucleotide sequence ID" value="NZ_SRYJ01000003.1"/>
</dbReference>
<sequence>MVFTNSLSSYYEKFLATGEVKCIDEEIPFEIPKGWEWARFGNIVNHSPQVICEDNFEVAFMPMALIDAGYRSSYTFEKRYWRNVKSGFTKMQKGDIAYAKITPCFQNRKSFILGDVPSNIATATTELNVIRIYADTFARWYLLYILKSDFFIKEAKYKGTAGQQRVLSDYVKSKLLPIPPRKEQDRICDKLQEVLPIVDNYDKFQSELNSLNSTIGERLKKTILQEAIQGKLVPQISEEGTARELLEQIRQEKQKLVKEGKLRKSVLSDSVIYKGDDNKYYEQVGKKCLDITEQIPFETPKNWVWTRLSHIANIYTGNSISETEKKSKFTDVIGRYYIGTKDVDFNNRIIYDNGIAIPKQYEPDFRLAPNNSILMCIEGGSAGRKIAILNQDVCFGNKLCCFSPFVGIGKYMYYYLQSPSFFELFNLNKTGIIGGVSIAKVKEILIPLPPIKEQQRIVAQIEKLFEQLR</sequence>
<dbReference type="InterPro" id="IPR000055">
    <property type="entry name" value="Restrct_endonuc_typeI_TRD"/>
</dbReference>
<dbReference type="Gene3D" id="3.90.220.20">
    <property type="entry name" value="DNA methylase specificity domains"/>
    <property type="match status" value="2"/>
</dbReference>
<dbReference type="CDD" id="cd17260">
    <property type="entry name" value="RMtype1_S_EcoEI-TRD1-CR1_like"/>
    <property type="match status" value="1"/>
</dbReference>
<comment type="caution">
    <text evidence="5">The sequence shown here is derived from an EMBL/GenBank/DDBJ whole genome shotgun (WGS) entry which is preliminary data.</text>
</comment>
<keyword evidence="5" id="KW-0378">Hydrolase</keyword>
<dbReference type="PANTHER" id="PTHR43140">
    <property type="entry name" value="TYPE-1 RESTRICTION ENZYME ECOKI SPECIFICITY PROTEIN"/>
    <property type="match status" value="1"/>
</dbReference>
<keyword evidence="3" id="KW-0238">DNA-binding</keyword>
<comment type="similarity">
    <text evidence="1">Belongs to the type-I restriction system S methylase family.</text>
</comment>
<dbReference type="InterPro" id="IPR044946">
    <property type="entry name" value="Restrct_endonuc_typeI_TRD_sf"/>
</dbReference>
<dbReference type="InterPro" id="IPR051212">
    <property type="entry name" value="Type-I_RE_S_subunit"/>
</dbReference>
<dbReference type="SUPFAM" id="SSF116734">
    <property type="entry name" value="DNA methylase specificity domain"/>
    <property type="match status" value="2"/>
</dbReference>
<dbReference type="Proteomes" id="UP000310760">
    <property type="component" value="Unassembled WGS sequence"/>
</dbReference>
<dbReference type="PANTHER" id="PTHR43140:SF1">
    <property type="entry name" value="TYPE I RESTRICTION ENZYME ECOKI SPECIFICITY SUBUNIT"/>
    <property type="match status" value="1"/>
</dbReference>
<accession>A0A4S2FUU2</accession>
<evidence type="ECO:0000259" key="4">
    <source>
        <dbReference type="Pfam" id="PF01420"/>
    </source>
</evidence>
<evidence type="ECO:0000256" key="1">
    <source>
        <dbReference type="ARBA" id="ARBA00010923"/>
    </source>
</evidence>